<reference evidence="2 3" key="1">
    <citation type="submission" date="2018-08" db="EMBL/GenBank/DDBJ databases">
        <title>Paraburkholderia sp. DHOM06 isolated from forest soil.</title>
        <authorList>
            <person name="Gao Z.-H."/>
            <person name="Qiu L.-H."/>
        </authorList>
    </citation>
    <scope>NUCLEOTIDE SEQUENCE [LARGE SCALE GENOMIC DNA]</scope>
    <source>
        <strain evidence="2 3">DHOM06</strain>
    </source>
</reference>
<comment type="caution">
    <text evidence="2">The sequence shown here is derived from an EMBL/GenBank/DDBJ whole genome shotgun (WGS) entry which is preliminary data.</text>
</comment>
<dbReference type="InterPro" id="IPR006531">
    <property type="entry name" value="Gp5/Vgr_OB"/>
</dbReference>
<accession>A0A3D8JX13</accession>
<dbReference type="AlphaFoldDB" id="A0A3D8JX13"/>
<dbReference type="Pfam" id="PF04717">
    <property type="entry name" value="Phage_base_V"/>
    <property type="match status" value="1"/>
</dbReference>
<keyword evidence="3" id="KW-1185">Reference proteome</keyword>
<dbReference type="Gene3D" id="2.40.50.230">
    <property type="entry name" value="Gp5 N-terminal domain"/>
    <property type="match status" value="1"/>
</dbReference>
<gene>
    <name evidence="2" type="ORF">DWV00_19115</name>
</gene>
<evidence type="ECO:0000259" key="1">
    <source>
        <dbReference type="Pfam" id="PF04717"/>
    </source>
</evidence>
<name>A0A3D8JX13_9BURK</name>
<dbReference type="InterPro" id="IPR037026">
    <property type="entry name" value="Vgr_OB-fold_dom_sf"/>
</dbReference>
<proteinExistence type="predicted"/>
<dbReference type="Proteomes" id="UP000256838">
    <property type="component" value="Unassembled WGS sequence"/>
</dbReference>
<evidence type="ECO:0000313" key="3">
    <source>
        <dbReference type="Proteomes" id="UP000256838"/>
    </source>
</evidence>
<sequence length="214" mass="23346">MKQLHQIWKPSGDEYGMALATVIDTDDQDGLGRIKVEYLLKLDGEGKRIQSDWLQFVSPFAGEGYGMFFLPERGARALVAYSGSNPARAYVVGFLWDGEKTPPVERESRANVRVIRTKQGKQIEIDDSENGKIEIRDDKDNLFRINTSDGTVEIACSGGVSINVKDGKASVAVTREGSLSIDAPGGLKFTGANISLKADTRITLSAPELSYESV</sequence>
<dbReference type="EMBL" id="QRGA01000010">
    <property type="protein sequence ID" value="RDU97342.1"/>
    <property type="molecule type" value="Genomic_DNA"/>
</dbReference>
<feature type="domain" description="Gp5/Type VI secretion system Vgr protein OB-fold" evidence="1">
    <location>
        <begin position="19"/>
        <end position="96"/>
    </location>
</feature>
<organism evidence="2 3">
    <name type="scientific">Trinickia dinghuensis</name>
    <dbReference type="NCBI Taxonomy" id="2291023"/>
    <lineage>
        <taxon>Bacteria</taxon>
        <taxon>Pseudomonadati</taxon>
        <taxon>Pseudomonadota</taxon>
        <taxon>Betaproteobacteria</taxon>
        <taxon>Burkholderiales</taxon>
        <taxon>Burkholderiaceae</taxon>
        <taxon>Trinickia</taxon>
    </lineage>
</organism>
<evidence type="ECO:0000313" key="2">
    <source>
        <dbReference type="EMBL" id="RDU97342.1"/>
    </source>
</evidence>
<dbReference type="SUPFAM" id="SSF69255">
    <property type="entry name" value="gp5 N-terminal domain-like"/>
    <property type="match status" value="1"/>
</dbReference>
<protein>
    <submittedName>
        <fullName evidence="2">Rhs element Vgr protein</fullName>
    </submittedName>
</protein>